<sequence>MDSFSPFVPLLPKQAQEIWRNGLFDVYAYRVQRIRPRDGYLDRALYQRLAFIRTGINPFPRLLSLQYYLFHPLTPGVKIFPSSLHRLSLYPEYTIVLDGRAELALRQAAQDAPFLEELYISGIYRLHLGQDYVHWTSRSSSTVQLIANVLRPADFQNFSRLLSTSPIRNLGISVRSSSEPSDGHLYISSRSGWVACMSTDGANAFADFLPLVDVGLVGLRVEMSLYGAWKVEEDIKKRLRPEAWPSLTCFEFVLTEASTVGTSRWLGKVP</sequence>
<proteinExistence type="predicted"/>
<protein>
    <submittedName>
        <fullName evidence="1">Uncharacterized protein</fullName>
    </submittedName>
</protein>
<organism evidence="1 2">
    <name type="scientific">Boletus reticuloceps</name>
    <dbReference type="NCBI Taxonomy" id="495285"/>
    <lineage>
        <taxon>Eukaryota</taxon>
        <taxon>Fungi</taxon>
        <taxon>Dikarya</taxon>
        <taxon>Basidiomycota</taxon>
        <taxon>Agaricomycotina</taxon>
        <taxon>Agaricomycetes</taxon>
        <taxon>Agaricomycetidae</taxon>
        <taxon>Boletales</taxon>
        <taxon>Boletineae</taxon>
        <taxon>Boletaceae</taxon>
        <taxon>Boletoideae</taxon>
        <taxon>Boletus</taxon>
    </lineage>
</organism>
<dbReference type="AlphaFoldDB" id="A0A8I2YEX5"/>
<dbReference type="Proteomes" id="UP000683000">
    <property type="component" value="Unassembled WGS sequence"/>
</dbReference>
<dbReference type="EMBL" id="JAGFBS010000044">
    <property type="protein sequence ID" value="KAG6370794.1"/>
    <property type="molecule type" value="Genomic_DNA"/>
</dbReference>
<gene>
    <name evidence="1" type="ORF">JVT61DRAFT_11001</name>
</gene>
<comment type="caution">
    <text evidence="1">The sequence shown here is derived from an EMBL/GenBank/DDBJ whole genome shotgun (WGS) entry which is preliminary data.</text>
</comment>
<name>A0A8I2YEX5_9AGAM</name>
<accession>A0A8I2YEX5</accession>
<reference evidence="1" key="1">
    <citation type="submission" date="2021-03" db="EMBL/GenBank/DDBJ databases">
        <title>Evolutionary innovations through gain and loss of genes in the ectomycorrhizal Boletales.</title>
        <authorList>
            <person name="Wu G."/>
            <person name="Miyauchi S."/>
            <person name="Morin E."/>
            <person name="Yang Z.-L."/>
            <person name="Xu J."/>
            <person name="Martin F.M."/>
        </authorList>
    </citation>
    <scope>NUCLEOTIDE SEQUENCE</scope>
    <source>
        <strain evidence="1">BR01</strain>
    </source>
</reference>
<evidence type="ECO:0000313" key="2">
    <source>
        <dbReference type="Proteomes" id="UP000683000"/>
    </source>
</evidence>
<dbReference type="OrthoDB" id="3222238at2759"/>
<evidence type="ECO:0000313" key="1">
    <source>
        <dbReference type="EMBL" id="KAG6370794.1"/>
    </source>
</evidence>
<keyword evidence="2" id="KW-1185">Reference proteome</keyword>